<gene>
    <name evidence="1" type="ordered locus">AALP_Aa8g258900</name>
</gene>
<dbReference type="EMBL" id="CM002876">
    <property type="protein sequence ID" value="KFK26513.1"/>
    <property type="molecule type" value="Genomic_DNA"/>
</dbReference>
<evidence type="ECO:0000313" key="1">
    <source>
        <dbReference type="EMBL" id="KFK26513.1"/>
    </source>
</evidence>
<name>A0A087G9G1_ARAAL</name>
<dbReference type="Gramene" id="KFK26513">
    <property type="protein sequence ID" value="KFK26513"/>
    <property type="gene ID" value="AALP_AA8G258900"/>
</dbReference>
<sequence length="71" mass="7948">MKNSAQILSRFEWISNLEFDVTIKLCVIVAYHFAPVTPTESTVVVDGGVESSDSEFVCVDFDRSRSGIFRT</sequence>
<dbReference type="AlphaFoldDB" id="A0A087G9G1"/>
<protein>
    <submittedName>
        <fullName evidence="1">Uncharacterized protein</fullName>
    </submittedName>
</protein>
<organism evidence="1 2">
    <name type="scientific">Arabis alpina</name>
    <name type="common">Alpine rock-cress</name>
    <dbReference type="NCBI Taxonomy" id="50452"/>
    <lineage>
        <taxon>Eukaryota</taxon>
        <taxon>Viridiplantae</taxon>
        <taxon>Streptophyta</taxon>
        <taxon>Embryophyta</taxon>
        <taxon>Tracheophyta</taxon>
        <taxon>Spermatophyta</taxon>
        <taxon>Magnoliopsida</taxon>
        <taxon>eudicotyledons</taxon>
        <taxon>Gunneridae</taxon>
        <taxon>Pentapetalae</taxon>
        <taxon>rosids</taxon>
        <taxon>malvids</taxon>
        <taxon>Brassicales</taxon>
        <taxon>Brassicaceae</taxon>
        <taxon>Arabideae</taxon>
        <taxon>Arabis</taxon>
    </lineage>
</organism>
<proteinExistence type="predicted"/>
<keyword evidence="2" id="KW-1185">Reference proteome</keyword>
<accession>A0A087G9G1</accession>
<dbReference type="Proteomes" id="UP000029120">
    <property type="component" value="Chromosome 8"/>
</dbReference>
<evidence type="ECO:0000313" key="2">
    <source>
        <dbReference type="Proteomes" id="UP000029120"/>
    </source>
</evidence>
<reference evidence="2" key="1">
    <citation type="journal article" date="2015" name="Nat. Plants">
        <title>Genome expansion of Arabis alpina linked with retrotransposition and reduced symmetric DNA methylation.</title>
        <authorList>
            <person name="Willing E.M."/>
            <person name="Rawat V."/>
            <person name="Mandakova T."/>
            <person name="Maumus F."/>
            <person name="James G.V."/>
            <person name="Nordstroem K.J."/>
            <person name="Becker C."/>
            <person name="Warthmann N."/>
            <person name="Chica C."/>
            <person name="Szarzynska B."/>
            <person name="Zytnicki M."/>
            <person name="Albani M.C."/>
            <person name="Kiefer C."/>
            <person name="Bergonzi S."/>
            <person name="Castaings L."/>
            <person name="Mateos J.L."/>
            <person name="Berns M.C."/>
            <person name="Bujdoso N."/>
            <person name="Piofczyk T."/>
            <person name="de Lorenzo L."/>
            <person name="Barrero-Sicilia C."/>
            <person name="Mateos I."/>
            <person name="Piednoel M."/>
            <person name="Hagmann J."/>
            <person name="Chen-Min-Tao R."/>
            <person name="Iglesias-Fernandez R."/>
            <person name="Schuster S.C."/>
            <person name="Alonso-Blanco C."/>
            <person name="Roudier F."/>
            <person name="Carbonero P."/>
            <person name="Paz-Ares J."/>
            <person name="Davis S.J."/>
            <person name="Pecinka A."/>
            <person name="Quesneville H."/>
            <person name="Colot V."/>
            <person name="Lysak M.A."/>
            <person name="Weigel D."/>
            <person name="Coupland G."/>
            <person name="Schneeberger K."/>
        </authorList>
    </citation>
    <scope>NUCLEOTIDE SEQUENCE [LARGE SCALE GENOMIC DNA]</scope>
    <source>
        <strain evidence="2">cv. Pajares</strain>
    </source>
</reference>